<dbReference type="OrthoDB" id="6510177at2759"/>
<gene>
    <name evidence="9" type="ORF">DGYR_LOCUS3786</name>
</gene>
<dbReference type="Pfam" id="PF02460">
    <property type="entry name" value="Patched"/>
    <property type="match status" value="1"/>
</dbReference>
<evidence type="ECO:0000256" key="5">
    <source>
        <dbReference type="ARBA" id="ARBA00023136"/>
    </source>
</evidence>
<dbReference type="InterPro" id="IPR051697">
    <property type="entry name" value="Patched_domain-protein"/>
</dbReference>
<evidence type="ECO:0000313" key="9">
    <source>
        <dbReference type="EMBL" id="CAD5115000.1"/>
    </source>
</evidence>
<evidence type="ECO:0000256" key="4">
    <source>
        <dbReference type="ARBA" id="ARBA00022989"/>
    </source>
</evidence>
<dbReference type="PANTHER" id="PTHR10796:SF92">
    <property type="entry name" value="PATCHED-RELATED, ISOFORM A"/>
    <property type="match status" value="1"/>
</dbReference>
<evidence type="ECO:0000313" key="10">
    <source>
        <dbReference type="Proteomes" id="UP000549394"/>
    </source>
</evidence>
<feature type="transmembrane region" description="Helical" evidence="7">
    <location>
        <begin position="229"/>
        <end position="250"/>
    </location>
</feature>
<keyword evidence="4 7" id="KW-1133">Transmembrane helix</keyword>
<accession>A0A7I8VFN4</accession>
<feature type="domain" description="SSD" evidence="8">
    <location>
        <begin position="207"/>
        <end position="305"/>
    </location>
</feature>
<keyword evidence="6" id="KW-0325">Glycoprotein</keyword>
<keyword evidence="3 7" id="KW-0812">Transmembrane</keyword>
<sequence>MGALYEDVERFFGDIFAAYGRILAKWPFCFIIASAVLSGLLGFEIDYVIEKVMNITDYEIVCARNDGQCAIDGMDSIRKWNRERSRVCGLSGANSDADDYLAITHKIGDCVDLAKALKIRFYLRRDNERILRDSKEWQKRFISLLNKLKSELNYTVVNYAATESLSIELNARVRVDLKKFAFTVLIMIVYTTMHMHYKLYYELNYSLLAILGSCGLLSVLEIPFADSCGVMPFLVLGVGVDDMFILMSGWRQTEITSSVDERIAQTLRSSAISVTITSLTDLLAFCIGATTPFYSVRCFCVYAGK</sequence>
<dbReference type="SUPFAM" id="SSF82866">
    <property type="entry name" value="Multidrug efflux transporter AcrB transmembrane domain"/>
    <property type="match status" value="1"/>
</dbReference>
<keyword evidence="10" id="KW-1185">Reference proteome</keyword>
<dbReference type="Proteomes" id="UP000549394">
    <property type="component" value="Unassembled WGS sequence"/>
</dbReference>
<keyword evidence="5 7" id="KW-0472">Membrane</keyword>
<organism evidence="9 10">
    <name type="scientific">Dimorphilus gyrociliatus</name>
    <dbReference type="NCBI Taxonomy" id="2664684"/>
    <lineage>
        <taxon>Eukaryota</taxon>
        <taxon>Metazoa</taxon>
        <taxon>Spiralia</taxon>
        <taxon>Lophotrochozoa</taxon>
        <taxon>Annelida</taxon>
        <taxon>Polychaeta</taxon>
        <taxon>Polychaeta incertae sedis</taxon>
        <taxon>Dinophilidae</taxon>
        <taxon>Dimorphilus</taxon>
    </lineage>
</organism>
<feature type="transmembrane region" description="Helical" evidence="7">
    <location>
        <begin position="180"/>
        <end position="197"/>
    </location>
</feature>
<dbReference type="EMBL" id="CAJFCJ010000005">
    <property type="protein sequence ID" value="CAD5115000.1"/>
    <property type="molecule type" value="Genomic_DNA"/>
</dbReference>
<dbReference type="AlphaFoldDB" id="A0A7I8VFN4"/>
<evidence type="ECO:0000256" key="6">
    <source>
        <dbReference type="ARBA" id="ARBA00023180"/>
    </source>
</evidence>
<dbReference type="InterPro" id="IPR003392">
    <property type="entry name" value="PTHD_SSD"/>
</dbReference>
<reference evidence="9 10" key="1">
    <citation type="submission" date="2020-08" db="EMBL/GenBank/DDBJ databases">
        <authorList>
            <person name="Hejnol A."/>
        </authorList>
    </citation>
    <scope>NUCLEOTIDE SEQUENCE [LARGE SCALE GENOMIC DNA]</scope>
</reference>
<evidence type="ECO:0000259" key="8">
    <source>
        <dbReference type="PROSITE" id="PS50156"/>
    </source>
</evidence>
<proteinExistence type="inferred from homology"/>
<dbReference type="PROSITE" id="PS50156">
    <property type="entry name" value="SSD"/>
    <property type="match status" value="1"/>
</dbReference>
<evidence type="ECO:0000256" key="3">
    <source>
        <dbReference type="ARBA" id="ARBA00022692"/>
    </source>
</evidence>
<dbReference type="Gene3D" id="1.20.1640.10">
    <property type="entry name" value="Multidrug efflux transporter AcrB transmembrane domain"/>
    <property type="match status" value="1"/>
</dbReference>
<dbReference type="PANTHER" id="PTHR10796">
    <property type="entry name" value="PATCHED-RELATED"/>
    <property type="match status" value="1"/>
</dbReference>
<name>A0A7I8VFN4_9ANNE</name>
<evidence type="ECO:0000256" key="2">
    <source>
        <dbReference type="ARBA" id="ARBA00005585"/>
    </source>
</evidence>
<dbReference type="InterPro" id="IPR000731">
    <property type="entry name" value="SSD"/>
</dbReference>
<comment type="caution">
    <text evidence="9">The sequence shown here is derived from an EMBL/GenBank/DDBJ whole genome shotgun (WGS) entry which is preliminary data.</text>
</comment>
<comment type="similarity">
    <text evidence="2">Belongs to the patched family.</text>
</comment>
<protein>
    <submittedName>
        <fullName evidence="9">DgyrCDS4024</fullName>
    </submittedName>
</protein>
<dbReference type="GO" id="GO:0016020">
    <property type="term" value="C:membrane"/>
    <property type="evidence" value="ECO:0007669"/>
    <property type="project" value="UniProtKB-SubCell"/>
</dbReference>
<feature type="transmembrane region" description="Helical" evidence="7">
    <location>
        <begin position="22"/>
        <end position="43"/>
    </location>
</feature>
<evidence type="ECO:0000256" key="7">
    <source>
        <dbReference type="SAM" id="Phobius"/>
    </source>
</evidence>
<comment type="subcellular location">
    <subcellularLocation>
        <location evidence="1">Membrane</location>
        <topology evidence="1">Multi-pass membrane protein</topology>
    </subcellularLocation>
</comment>
<evidence type="ECO:0000256" key="1">
    <source>
        <dbReference type="ARBA" id="ARBA00004141"/>
    </source>
</evidence>